<evidence type="ECO:0000313" key="1">
    <source>
        <dbReference type="EMBL" id="KAL0943242.1"/>
    </source>
</evidence>
<reference evidence="1 2" key="1">
    <citation type="journal article" date="2020" name="Phytopathology">
        <title>Genome Sequence Resources of Colletotrichum truncatum, C. plurivorum, C. musicola, and C. sojae: Four Species Pathogenic to Soybean (Glycine max).</title>
        <authorList>
            <person name="Rogerio F."/>
            <person name="Boufleur T.R."/>
            <person name="Ciampi-Guillardi M."/>
            <person name="Sukno S.A."/>
            <person name="Thon M.R."/>
            <person name="Massola Junior N.S."/>
            <person name="Baroncelli R."/>
        </authorList>
    </citation>
    <scope>NUCLEOTIDE SEQUENCE [LARGE SCALE GENOMIC DNA]</scope>
    <source>
        <strain evidence="1 2">CMES1059</strain>
    </source>
</reference>
<dbReference type="Proteomes" id="UP000805649">
    <property type="component" value="Unassembled WGS sequence"/>
</dbReference>
<evidence type="ECO:0000313" key="2">
    <source>
        <dbReference type="Proteomes" id="UP000805649"/>
    </source>
</evidence>
<gene>
    <name evidence="1" type="ORF">CTRU02_201128</name>
</gene>
<comment type="caution">
    <text evidence="1">The sequence shown here is derived from an EMBL/GenBank/DDBJ whole genome shotgun (WGS) entry which is preliminary data.</text>
</comment>
<organism evidence="1 2">
    <name type="scientific">Colletotrichum truncatum</name>
    <name type="common">Anthracnose fungus</name>
    <name type="synonym">Colletotrichum capsici</name>
    <dbReference type="NCBI Taxonomy" id="5467"/>
    <lineage>
        <taxon>Eukaryota</taxon>
        <taxon>Fungi</taxon>
        <taxon>Dikarya</taxon>
        <taxon>Ascomycota</taxon>
        <taxon>Pezizomycotina</taxon>
        <taxon>Sordariomycetes</taxon>
        <taxon>Hypocreomycetidae</taxon>
        <taxon>Glomerellales</taxon>
        <taxon>Glomerellaceae</taxon>
        <taxon>Colletotrichum</taxon>
        <taxon>Colletotrichum truncatum species complex</taxon>
    </lineage>
</organism>
<name>A0ACC3ZGJ4_COLTU</name>
<dbReference type="EMBL" id="VUJX02000001">
    <property type="protein sequence ID" value="KAL0943242.1"/>
    <property type="molecule type" value="Genomic_DNA"/>
</dbReference>
<keyword evidence="2" id="KW-1185">Reference proteome</keyword>
<accession>A0ACC3ZGJ4</accession>
<proteinExistence type="predicted"/>
<sequence length="219" mass="24432">MDSWDDQLAHFKSIPWCAELLSEPDLLIRPLISRTGSRKTRAFEFIGVTLNSEATVPFLLAFLHPPTSQAEAAEKNHDLPLEERNKLPLEERFATKLYCLVTLGHGLTSFREGLCHGGAVASLFDECNGALGIVNKMFGLMEPKMHVTQSMNVTYLRPVPTQTTVLITSTLTRVEGTRRFVVQGEMADENGTVLVKSEVVYVILDKPMDAMRSVIKEKL</sequence>
<protein>
    <submittedName>
        <fullName evidence="1">Set domain-containing protein 5</fullName>
    </submittedName>
</protein>